<proteinExistence type="inferred from homology"/>
<dbReference type="GO" id="GO:0006096">
    <property type="term" value="P:glycolytic process"/>
    <property type="evidence" value="ECO:0007669"/>
    <property type="project" value="UniProtKB-KW"/>
</dbReference>
<keyword evidence="13" id="KW-1185">Reference proteome</keyword>
<name>X5MLG4_9HYPH</name>
<dbReference type="KEGG" id="pect:BN1012_Phect1256"/>
<evidence type="ECO:0000313" key="13">
    <source>
        <dbReference type="Proteomes" id="UP000032160"/>
    </source>
</evidence>
<dbReference type="GO" id="GO:0005829">
    <property type="term" value="C:cytosol"/>
    <property type="evidence" value="ECO:0007669"/>
    <property type="project" value="TreeGrafter"/>
</dbReference>
<dbReference type="Gene3D" id="3.40.50.970">
    <property type="match status" value="1"/>
</dbReference>
<dbReference type="PIRSF" id="PIRSF000157">
    <property type="entry name" value="Oxoglu_dh_E1"/>
    <property type="match status" value="1"/>
</dbReference>
<keyword evidence="8" id="KW-0786">Thiamine pyrophosphate</keyword>
<dbReference type="NCBIfam" id="NF006914">
    <property type="entry name" value="PRK09404.1"/>
    <property type="match status" value="1"/>
</dbReference>
<dbReference type="HOGENOM" id="CLU_004709_1_0_5"/>
<dbReference type="InterPro" id="IPR001017">
    <property type="entry name" value="DH_E1"/>
</dbReference>
<evidence type="ECO:0000256" key="5">
    <source>
        <dbReference type="ARBA" id="ARBA00012280"/>
    </source>
</evidence>
<dbReference type="GO" id="GO:0006099">
    <property type="term" value="P:tricarboxylic acid cycle"/>
    <property type="evidence" value="ECO:0007669"/>
    <property type="project" value="TreeGrafter"/>
</dbReference>
<comment type="similarity">
    <text evidence="3">Belongs to the alpha-ketoglutarate dehydrogenase family.</text>
</comment>
<evidence type="ECO:0000256" key="9">
    <source>
        <dbReference type="ARBA" id="ARBA00023152"/>
    </source>
</evidence>
<organism evidence="12 13">
    <name type="scientific">Candidatus Phaeomarinibacter ectocarpi</name>
    <dbReference type="NCBI Taxonomy" id="1458461"/>
    <lineage>
        <taxon>Bacteria</taxon>
        <taxon>Pseudomonadati</taxon>
        <taxon>Pseudomonadota</taxon>
        <taxon>Alphaproteobacteria</taxon>
        <taxon>Hyphomicrobiales</taxon>
        <taxon>Parvibaculaceae</taxon>
        <taxon>Candidatus Phaeomarinibacter</taxon>
    </lineage>
</organism>
<evidence type="ECO:0000256" key="4">
    <source>
        <dbReference type="ARBA" id="ARBA00011301"/>
    </source>
</evidence>
<evidence type="ECO:0000256" key="8">
    <source>
        <dbReference type="ARBA" id="ARBA00023052"/>
    </source>
</evidence>
<evidence type="ECO:0000256" key="7">
    <source>
        <dbReference type="ARBA" id="ARBA00023002"/>
    </source>
</evidence>
<accession>X5MLG4</accession>
<reference evidence="12 13" key="1">
    <citation type="journal article" date="2014" name="Front. Genet.">
        <title>Genome and metabolic network of "Candidatus Phaeomarinobacter ectocarpi" Ec32, a new candidate genus of Alphaproteobacteria frequently associated with brown algae.</title>
        <authorList>
            <person name="Dittami S.M."/>
            <person name="Barbeyron T."/>
            <person name="Boyen C."/>
            <person name="Cambefort J."/>
            <person name="Collet G."/>
            <person name="Delage L."/>
            <person name="Gobet A."/>
            <person name="Groisillier A."/>
            <person name="Leblanc C."/>
            <person name="Michel G."/>
            <person name="Scornet D."/>
            <person name="Siegel A."/>
            <person name="Tapia J.E."/>
            <person name="Tonon T."/>
        </authorList>
    </citation>
    <scope>NUCLEOTIDE SEQUENCE [LARGE SCALE GENOMIC DNA]</scope>
    <source>
        <strain evidence="12 13">Ec32</strain>
    </source>
</reference>
<protein>
    <recommendedName>
        <fullName evidence="6">2-oxoglutarate dehydrogenase E1 component</fullName>
        <ecNumber evidence="5">1.2.4.2</ecNumber>
    </recommendedName>
    <alternativeName>
        <fullName evidence="10">Alpha-ketoglutarate dehydrogenase</fullName>
    </alternativeName>
</protein>
<dbReference type="Gene3D" id="3.40.50.12470">
    <property type="match status" value="1"/>
</dbReference>
<dbReference type="PATRIC" id="fig|1458461.3.peg.1255"/>
<dbReference type="NCBIfam" id="NF008907">
    <property type="entry name" value="PRK12270.1"/>
    <property type="match status" value="1"/>
</dbReference>
<dbReference type="SMART" id="SM00861">
    <property type="entry name" value="Transket_pyr"/>
    <property type="match status" value="1"/>
</dbReference>
<dbReference type="Gene3D" id="3.40.50.11610">
    <property type="entry name" value="Multifunctional 2-oxoglutarate metabolism enzyme, C-terminal domain"/>
    <property type="match status" value="1"/>
</dbReference>
<keyword evidence="7 12" id="KW-0560">Oxidoreductase</keyword>
<dbReference type="FunFam" id="3.40.50.12470:FF:000003">
    <property type="entry name" value="2-oxoglutarate dehydrogenase E1 component"/>
    <property type="match status" value="1"/>
</dbReference>
<keyword evidence="9" id="KW-0324">Glycolysis</keyword>
<dbReference type="GO" id="GO:0045252">
    <property type="term" value="C:oxoglutarate dehydrogenase complex"/>
    <property type="evidence" value="ECO:0007669"/>
    <property type="project" value="TreeGrafter"/>
</dbReference>
<dbReference type="Pfam" id="PF16870">
    <property type="entry name" value="OxoGdeHyase_C"/>
    <property type="match status" value="1"/>
</dbReference>
<dbReference type="PANTHER" id="PTHR23152">
    <property type="entry name" value="2-OXOGLUTARATE DEHYDROGENASE"/>
    <property type="match status" value="1"/>
</dbReference>
<dbReference type="InterPro" id="IPR042179">
    <property type="entry name" value="KGD_C_sf"/>
</dbReference>
<evidence type="ECO:0000256" key="2">
    <source>
        <dbReference type="ARBA" id="ARBA00003906"/>
    </source>
</evidence>
<dbReference type="InterPro" id="IPR011603">
    <property type="entry name" value="2oxoglutarate_DH_E1"/>
</dbReference>
<evidence type="ECO:0000259" key="11">
    <source>
        <dbReference type="SMART" id="SM00861"/>
    </source>
</evidence>
<gene>
    <name evidence="12" type="ORF">BN1012_Phect1256</name>
</gene>
<dbReference type="Pfam" id="PF00676">
    <property type="entry name" value="E1_dh"/>
    <property type="match status" value="1"/>
</dbReference>
<sequence length="988" mass="110724">MADGSGRQRTPANEAFDETSFLYGGNAQYLEQMHHRYAQNPSSVDARLRAYFDGLKDDPGAVATEANGPSWARADWPPLANGDLVSALDSNWGEAESHLKGKIEGKASSAGVSLTDEQVRAATLDSIRAIMMIRAYRIRGHLIAKLDPLNIEPPKDHPELNPMSYGFTDDDMDRPIFIDHVLGLETATINEMMEILWRTYCDTIGVEFMHIADPEQKGWIQERIEGRGKEVSFTDMGKKAILQKLIESEGFENFLHVKYTGTKRFGLDGGESLIPAMEQIIKRGGNMGLEEIILGMPHRGRLNVLATVMGKPYQAIFHEFKGGSVNPEDIAGSGDVKYHLGTSSDREFDGNKVHLSLTANPSHLEAVNPVVLGKARAKQDMQHGRDRTKVMPILLHGDAAFAGQGIVAECFGLSQLKGGRNGGTIHFIVNNQIGFTTSPRFSRSSPYPSDVAKMVQAPIFHVNGDDPEAVVHVAKIATEYRQQFGADVVIDMFCYRRFGHNEGDEPMFTQPLMYKTIKKQPTTLQIYSERLIAEGLVDQAEIDGMKESFNAMLSESFDTADNFRTNKADWLDGRWSGLSVAEGEARRGETAVPVQTLQEIGTKLATIPEEVNAHRTLKRVFKARMDVVQAGEGIDWATAESLAFGSLIDEGFPVRLVGQDSTRGTFSQRHSAIIDQETEERYMPLNNLKEGQVEYDVVDSMLSEAAVLGYEYGYSLAEPNALVLWEAQFGDFANGAQVIIDQFISSGERKWLRMSGLVMLLPHGYEGQGPEHSSARLERYLQLCAEDNLQIANCTTPANYFHILRRQLHRKFRKPLIIMTPKSLLRHKKAVSTLKEMGEGSSFHRVLWDDAEYMPGSTVKLVESQKIRRVVMCSGKVYYDLLEEREKRGIDDIYLMRVEQLYPFPAKSMIKELERFANADMMWCQEEPKNMGAWTFMEPNIEWVLKHIDAKHRRARYAGRASTASTATGLMSKHKQELNMFLDEALTI</sequence>
<evidence type="ECO:0000256" key="6">
    <source>
        <dbReference type="ARBA" id="ARBA00013321"/>
    </source>
</evidence>
<dbReference type="InterPro" id="IPR032106">
    <property type="entry name" value="2-oxogl_dehyd_N"/>
</dbReference>
<evidence type="ECO:0000256" key="10">
    <source>
        <dbReference type="ARBA" id="ARBA00030680"/>
    </source>
</evidence>
<comment type="subunit">
    <text evidence="4">Homodimer. Part of the 2-oxoglutarate dehydrogenase (OGDH) complex composed of E1 (2-oxoglutarate dehydrogenase), E2 (dihydrolipoamide succinyltransferase) and E3 (dihydrolipoamide dehydrogenase); the complex contains multiple copies of the three enzymatic components (E1, E2 and E3).</text>
</comment>
<dbReference type="AlphaFoldDB" id="X5MLG4"/>
<evidence type="ECO:0000256" key="1">
    <source>
        <dbReference type="ARBA" id="ARBA00001964"/>
    </source>
</evidence>
<dbReference type="InterPro" id="IPR029061">
    <property type="entry name" value="THDP-binding"/>
</dbReference>
<comment type="cofactor">
    <cofactor evidence="1">
        <name>thiamine diphosphate</name>
        <dbReference type="ChEBI" id="CHEBI:58937"/>
    </cofactor>
</comment>
<dbReference type="EMBL" id="HG966617">
    <property type="protein sequence ID" value="CDO59470.1"/>
    <property type="molecule type" value="Genomic_DNA"/>
</dbReference>
<dbReference type="EC" id="1.2.4.2" evidence="5"/>
<dbReference type="InterPro" id="IPR005475">
    <property type="entry name" value="Transketolase-like_Pyr-bd"/>
</dbReference>
<dbReference type="SUPFAM" id="SSF52518">
    <property type="entry name" value="Thiamin diphosphate-binding fold (THDP-binding)"/>
    <property type="match status" value="2"/>
</dbReference>
<dbReference type="InterPro" id="IPR031717">
    <property type="entry name" value="ODO-1/KGD_C"/>
</dbReference>
<dbReference type="Proteomes" id="UP000032160">
    <property type="component" value="Chromosome I"/>
</dbReference>
<dbReference type="GO" id="GO:0004591">
    <property type="term" value="F:oxoglutarate dehydrogenase (succinyl-transferring) activity"/>
    <property type="evidence" value="ECO:0007669"/>
    <property type="project" value="UniProtKB-EC"/>
</dbReference>
<dbReference type="GO" id="GO:0030976">
    <property type="term" value="F:thiamine pyrophosphate binding"/>
    <property type="evidence" value="ECO:0007669"/>
    <property type="project" value="InterPro"/>
</dbReference>
<feature type="domain" description="Transketolase-like pyrimidine-binding" evidence="11">
    <location>
        <begin position="634"/>
        <end position="827"/>
    </location>
</feature>
<dbReference type="Pfam" id="PF16078">
    <property type="entry name" value="2-oxogl_dehyd_N"/>
    <property type="match status" value="1"/>
</dbReference>
<comment type="function">
    <text evidence="2">E1 component of the 2-oxoglutarate dehydrogenase (OGDH) complex which catalyzes the decarboxylation of 2-oxoglutarate, the first step in the conversion of 2-oxoglutarate to succinyl-CoA and CO(2).</text>
</comment>
<evidence type="ECO:0000256" key="3">
    <source>
        <dbReference type="ARBA" id="ARBA00006936"/>
    </source>
</evidence>
<dbReference type="RefSeq" id="WP_043950110.1">
    <property type="nucleotide sequence ID" value="NZ_HG966617.1"/>
</dbReference>
<evidence type="ECO:0000313" key="12">
    <source>
        <dbReference type="EMBL" id="CDO59470.1"/>
    </source>
</evidence>
<dbReference type="STRING" id="1458461.BN1012_Phect1256"/>
<dbReference type="CDD" id="cd02016">
    <property type="entry name" value="TPP_E1_OGDC_like"/>
    <property type="match status" value="1"/>
</dbReference>
<dbReference type="PANTHER" id="PTHR23152:SF4">
    <property type="entry name" value="2-OXOADIPATE DEHYDROGENASE COMPLEX COMPONENT E1"/>
    <property type="match status" value="1"/>
</dbReference>
<dbReference type="Gene3D" id="1.10.287.1150">
    <property type="entry name" value="TPP helical domain"/>
    <property type="match status" value="1"/>
</dbReference>
<dbReference type="Pfam" id="PF02779">
    <property type="entry name" value="Transket_pyr"/>
    <property type="match status" value="1"/>
</dbReference>
<dbReference type="OrthoDB" id="9759785at2"/>
<dbReference type="NCBIfam" id="TIGR00239">
    <property type="entry name" value="2oxo_dh_E1"/>
    <property type="match status" value="1"/>
</dbReference>